<evidence type="ECO:0000313" key="2">
    <source>
        <dbReference type="EMBL" id="EDV29361.1"/>
    </source>
</evidence>
<feature type="domain" description="MADF" evidence="1">
    <location>
        <begin position="10"/>
        <end position="103"/>
    </location>
</feature>
<keyword evidence="3" id="KW-1185">Reference proteome</keyword>
<sequence>MVWEKPEIQHLISLWREKSVLWDANHKEHHRNDARSVARRQIAVAVGKPINEIVKKLHSLRSQYGREQAKIAVSVKSSSAENDVYTPKWPFYEELSFLREKKQSIPNSELQQLQNNSGRGEITRLNESSADTDAVEYVQLEAGCKRKANAEELIVSAMTILDKARVNMDCQNGYLLYGKDETDAFCVLVSKMLRRIKDAQKLDRCKLDLLQRIIAHLY</sequence>
<dbReference type="InterPro" id="IPR006578">
    <property type="entry name" value="MADF-dom"/>
</dbReference>
<dbReference type="InParanoid" id="B3RK22"/>
<dbReference type="KEGG" id="tad:TRIADDRAFT_51596"/>
<dbReference type="HOGENOM" id="CLU_1134350_0_0_1"/>
<evidence type="ECO:0000259" key="1">
    <source>
        <dbReference type="PROSITE" id="PS51029"/>
    </source>
</evidence>
<evidence type="ECO:0000313" key="3">
    <source>
        <dbReference type="Proteomes" id="UP000009022"/>
    </source>
</evidence>
<dbReference type="PROSITE" id="PS51029">
    <property type="entry name" value="MADF"/>
    <property type="match status" value="1"/>
</dbReference>
<dbReference type="SMART" id="SM00595">
    <property type="entry name" value="MADF"/>
    <property type="match status" value="1"/>
</dbReference>
<dbReference type="PANTHER" id="PTHR21505:SF12">
    <property type="entry name" value="MADF DOMAIN-CONTAINING PROTEIN-RELATED"/>
    <property type="match status" value="1"/>
</dbReference>
<reference evidence="2 3" key="1">
    <citation type="journal article" date="2008" name="Nature">
        <title>The Trichoplax genome and the nature of placozoans.</title>
        <authorList>
            <person name="Srivastava M."/>
            <person name="Begovic E."/>
            <person name="Chapman J."/>
            <person name="Putnam N.H."/>
            <person name="Hellsten U."/>
            <person name="Kawashima T."/>
            <person name="Kuo A."/>
            <person name="Mitros T."/>
            <person name="Salamov A."/>
            <person name="Carpenter M.L."/>
            <person name="Signorovitch A.Y."/>
            <person name="Moreno M.A."/>
            <person name="Kamm K."/>
            <person name="Grimwood J."/>
            <person name="Schmutz J."/>
            <person name="Shapiro H."/>
            <person name="Grigoriev I.V."/>
            <person name="Buss L.W."/>
            <person name="Schierwater B."/>
            <person name="Dellaporta S.L."/>
            <person name="Rokhsar D.S."/>
        </authorList>
    </citation>
    <scope>NUCLEOTIDE SEQUENCE [LARGE SCALE GENOMIC DNA]</scope>
    <source>
        <strain evidence="2 3">Grell-BS-1999</strain>
    </source>
</reference>
<proteinExistence type="predicted"/>
<dbReference type="GeneID" id="6749777"/>
<name>B3RK22_TRIAD</name>
<dbReference type="AlphaFoldDB" id="B3RK22"/>
<dbReference type="OrthoDB" id="8775784at2759"/>
<dbReference type="RefSeq" id="XP_002108563.1">
    <property type="nucleotide sequence ID" value="XM_002108527.1"/>
</dbReference>
<dbReference type="CTD" id="6749777"/>
<dbReference type="Pfam" id="PF10545">
    <property type="entry name" value="MADF_DNA_bdg"/>
    <property type="match status" value="1"/>
</dbReference>
<gene>
    <name evidence="2" type="ORF">TRIADDRAFT_51596</name>
</gene>
<dbReference type="Proteomes" id="UP000009022">
    <property type="component" value="Unassembled WGS sequence"/>
</dbReference>
<dbReference type="PANTHER" id="PTHR21505">
    <property type="entry name" value="MADF DOMAIN-CONTAINING PROTEIN-RELATED"/>
    <property type="match status" value="1"/>
</dbReference>
<dbReference type="OMA" id="YANKHIR"/>
<dbReference type="PhylomeDB" id="B3RK22"/>
<organism evidence="2 3">
    <name type="scientific">Trichoplax adhaerens</name>
    <name type="common">Trichoplax reptans</name>
    <dbReference type="NCBI Taxonomy" id="10228"/>
    <lineage>
        <taxon>Eukaryota</taxon>
        <taxon>Metazoa</taxon>
        <taxon>Placozoa</taxon>
        <taxon>Uniplacotomia</taxon>
        <taxon>Trichoplacea</taxon>
        <taxon>Trichoplacidae</taxon>
        <taxon>Trichoplax</taxon>
    </lineage>
</organism>
<accession>B3RK22</accession>
<dbReference type="EMBL" id="DS985241">
    <property type="protein sequence ID" value="EDV29361.1"/>
    <property type="molecule type" value="Genomic_DNA"/>
</dbReference>
<protein>
    <recommendedName>
        <fullName evidence="1">MADF domain-containing protein</fullName>
    </recommendedName>
</protein>